<organism evidence="3">
    <name type="scientific">Salpingoeca rosetta (strain ATCC 50818 / BSB-021)</name>
    <dbReference type="NCBI Taxonomy" id="946362"/>
    <lineage>
        <taxon>Eukaryota</taxon>
        <taxon>Choanoflagellata</taxon>
        <taxon>Craspedida</taxon>
        <taxon>Salpingoecidae</taxon>
        <taxon>Salpingoeca</taxon>
    </lineage>
</organism>
<feature type="compositionally biased region" description="Basic residues" evidence="1">
    <location>
        <begin position="139"/>
        <end position="149"/>
    </location>
</feature>
<dbReference type="RefSeq" id="XP_004998217.1">
    <property type="nucleotide sequence ID" value="XM_004998160.1"/>
</dbReference>
<protein>
    <submittedName>
        <fullName evidence="2">Uncharacterized protein</fullName>
    </submittedName>
</protein>
<feature type="region of interest" description="Disordered" evidence="1">
    <location>
        <begin position="279"/>
        <end position="315"/>
    </location>
</feature>
<evidence type="ECO:0000256" key="1">
    <source>
        <dbReference type="SAM" id="MobiDB-lite"/>
    </source>
</evidence>
<evidence type="ECO:0000313" key="2">
    <source>
        <dbReference type="EMBL" id="EGD76042.1"/>
    </source>
</evidence>
<dbReference type="OMA" id="RASTHKN"/>
<dbReference type="KEGG" id="sre:PTSG_00751"/>
<feature type="compositionally biased region" description="Low complexity" evidence="1">
    <location>
        <begin position="289"/>
        <end position="303"/>
    </location>
</feature>
<dbReference type="EMBL" id="GL832956">
    <property type="protein sequence ID" value="EGD76042.1"/>
    <property type="molecule type" value="Genomic_DNA"/>
</dbReference>
<feature type="compositionally biased region" description="Polar residues" evidence="1">
    <location>
        <begin position="183"/>
        <end position="199"/>
    </location>
</feature>
<feature type="region of interest" description="Disordered" evidence="1">
    <location>
        <begin position="131"/>
        <end position="244"/>
    </location>
</feature>
<feature type="compositionally biased region" description="Polar residues" evidence="1">
    <location>
        <begin position="86"/>
        <end position="104"/>
    </location>
</feature>
<dbReference type="AlphaFoldDB" id="F2TXD3"/>
<dbReference type="Proteomes" id="UP000007799">
    <property type="component" value="Unassembled WGS sequence"/>
</dbReference>
<gene>
    <name evidence="2" type="ORF">PTSG_00751</name>
</gene>
<dbReference type="GeneID" id="16078813"/>
<evidence type="ECO:0000313" key="3">
    <source>
        <dbReference type="Proteomes" id="UP000007799"/>
    </source>
</evidence>
<proteinExistence type="predicted"/>
<reference evidence="2" key="1">
    <citation type="submission" date="2009-08" db="EMBL/GenBank/DDBJ databases">
        <title>Annotation of Salpingoeca rosetta.</title>
        <authorList>
            <consortium name="The Broad Institute Genome Sequencing Platform"/>
            <person name="Russ C."/>
            <person name="Cuomo C."/>
            <person name="Burger G."/>
            <person name="Gray M.W."/>
            <person name="Holland P.W.H."/>
            <person name="King N."/>
            <person name="Lang F.B.F."/>
            <person name="Roger A.J."/>
            <person name="Ruiz-Trillo I."/>
            <person name="Young S.K."/>
            <person name="Zeng Q."/>
            <person name="Gargeya S."/>
            <person name="Alvarado L."/>
            <person name="Berlin A."/>
            <person name="Chapman S.B."/>
            <person name="Chen Z."/>
            <person name="Freedman E."/>
            <person name="Gellesch M."/>
            <person name="Goldberg J."/>
            <person name="Griggs A."/>
            <person name="Gujja S."/>
            <person name="Heilman E."/>
            <person name="Heiman D."/>
            <person name="Howarth C."/>
            <person name="Mehta T."/>
            <person name="Neiman D."/>
            <person name="Pearson M."/>
            <person name="Roberts A."/>
            <person name="Saif S."/>
            <person name="Shea T."/>
            <person name="Shenoy N."/>
            <person name="Sisk P."/>
            <person name="Stolte C."/>
            <person name="Sykes S."/>
            <person name="White J."/>
            <person name="Yandava C."/>
            <person name="Haas B."/>
            <person name="Nusbaum C."/>
            <person name="Birren B."/>
        </authorList>
    </citation>
    <scope>NUCLEOTIDE SEQUENCE [LARGE SCALE GENOMIC DNA]</scope>
    <source>
        <strain evidence="2">ATCC 50818</strain>
    </source>
</reference>
<feature type="compositionally biased region" description="Acidic residues" evidence="1">
    <location>
        <begin position="212"/>
        <end position="227"/>
    </location>
</feature>
<feature type="region of interest" description="Disordered" evidence="1">
    <location>
        <begin position="49"/>
        <end position="114"/>
    </location>
</feature>
<name>F2TXD3_SALR5</name>
<dbReference type="InParanoid" id="F2TXD3"/>
<accession>F2TXD3</accession>
<keyword evidence="3" id="KW-1185">Reference proteome</keyword>
<sequence>MRAGGGDFAYARVALPHTSAVWRRLSDGEQAYANRGHLHIGSSVLLPQPFSSPSCRVDRQTSGVPRPMKSTAVQHIAPRPGRASTHKNQTTKQPNFMSRSQPVTASPVARDGDGGSMLDLHYHLYGKSSYQSQFSRPKYTQHRTLRPNRHSMPALREDRTSVADEDDMWTTAPGAALPEHASTPASPLDRSSSGGSVTRYSLGDCDVTAGHDDEDDDDDDDDDDDESTLGVTGIPRQADNGKLHATRKTINRMFAAARFPPITAQPRAFTRSLSEENVRLTRTRPKQQATSITPTRTATTHAPFPRPYRQAPDGGRIEPPPKQAMLRNILGAHPTPKANTGRSLYRYDYRRHTIGGLRHTRRPTDQLAPRWN</sequence>